<evidence type="ECO:0000256" key="4">
    <source>
        <dbReference type="ARBA" id="ARBA00022833"/>
    </source>
</evidence>
<name>A0ABU4VKD9_9ACTN</name>
<comment type="similarity">
    <text evidence="2 7">Belongs to the zinc-containing alcohol dehydrogenase family.</text>
</comment>
<evidence type="ECO:0000313" key="10">
    <source>
        <dbReference type="EMBL" id="MDX8152331.1"/>
    </source>
</evidence>
<dbReference type="Pfam" id="PF00107">
    <property type="entry name" value="ADH_zinc_N"/>
    <property type="match status" value="1"/>
</dbReference>
<dbReference type="SUPFAM" id="SSF50129">
    <property type="entry name" value="GroES-like"/>
    <property type="match status" value="1"/>
</dbReference>
<dbReference type="Proteomes" id="UP001277761">
    <property type="component" value="Unassembled WGS sequence"/>
</dbReference>
<keyword evidence="5" id="KW-0560">Oxidoreductase</keyword>
<evidence type="ECO:0000256" key="5">
    <source>
        <dbReference type="ARBA" id="ARBA00023002"/>
    </source>
</evidence>
<evidence type="ECO:0000256" key="1">
    <source>
        <dbReference type="ARBA" id="ARBA00001947"/>
    </source>
</evidence>
<accession>A0ABU4VKD9</accession>
<dbReference type="EMBL" id="JAXAVX010000005">
    <property type="protein sequence ID" value="MDX8152331.1"/>
    <property type="molecule type" value="Genomic_DNA"/>
</dbReference>
<dbReference type="InterPro" id="IPR036291">
    <property type="entry name" value="NAD(P)-bd_dom_sf"/>
</dbReference>
<comment type="caution">
    <text evidence="10">The sequence shown here is derived from an EMBL/GenBank/DDBJ whole genome shotgun (WGS) entry which is preliminary data.</text>
</comment>
<dbReference type="SUPFAM" id="SSF51735">
    <property type="entry name" value="NAD(P)-binding Rossmann-fold domains"/>
    <property type="match status" value="1"/>
</dbReference>
<evidence type="ECO:0000256" key="7">
    <source>
        <dbReference type="RuleBase" id="RU361277"/>
    </source>
</evidence>
<evidence type="ECO:0000259" key="9">
    <source>
        <dbReference type="Pfam" id="PF08240"/>
    </source>
</evidence>
<evidence type="ECO:0000256" key="6">
    <source>
        <dbReference type="ARBA" id="ARBA00023027"/>
    </source>
</evidence>
<protein>
    <submittedName>
        <fullName evidence="10">Glutathione-independent formaldehyde dehydrogenase</fullName>
    </submittedName>
</protein>
<evidence type="ECO:0000259" key="8">
    <source>
        <dbReference type="Pfam" id="PF00107"/>
    </source>
</evidence>
<dbReference type="PROSITE" id="PS00059">
    <property type="entry name" value="ADH_ZINC"/>
    <property type="match status" value="1"/>
</dbReference>
<dbReference type="Gene3D" id="3.90.180.10">
    <property type="entry name" value="Medium-chain alcohol dehydrogenases, catalytic domain"/>
    <property type="match status" value="1"/>
</dbReference>
<evidence type="ECO:0000313" key="11">
    <source>
        <dbReference type="Proteomes" id="UP001277761"/>
    </source>
</evidence>
<dbReference type="InterPro" id="IPR011032">
    <property type="entry name" value="GroES-like_sf"/>
</dbReference>
<comment type="cofactor">
    <cofactor evidence="1 7">
        <name>Zn(2+)</name>
        <dbReference type="ChEBI" id="CHEBI:29105"/>
    </cofactor>
</comment>
<sequence length="379" mass="40808">MKALVYNGPHDVSINEVPDAKIERPNDVVIKLTTTNICGSDLHMYEGRTDLEPGKVLGHENMGEIVEVGDGVETLQVGQRVVLPFNIGCGFCKNCEAGKTGYCLTADPGVAGAAFGFAGMGPYNGGQAEYLRVPFADFNCLRLPEGAQEKELDYVMLSDIFPTGWHATELAGLQPGESIVVYGGGPVGLMAVHSAVIKGASKVMLVDFHDDRLALGEQLGAIPIDPRKGDVVEQILEETRGEGADRGAECVGYQCHDHHGTEIPNLTMNQLVAAVRPTGGIGVVGLFLPEDPGAKDDMAKNGQIAFDYGNFWFKGQHVANGQANVKHYNRRLRDLITEGKAKPSQIVSHELSLDEAPDAYKAFDERQDGWTKVVLHPTA</sequence>
<dbReference type="PANTHER" id="PTHR42813:SF3">
    <property type="entry name" value="GLUTATHIONE-INDEPENDENT FORMALDEHYDE DEHYDROGENASE"/>
    <property type="match status" value="1"/>
</dbReference>
<keyword evidence="3 7" id="KW-0479">Metal-binding</keyword>
<evidence type="ECO:0000256" key="3">
    <source>
        <dbReference type="ARBA" id="ARBA00022723"/>
    </source>
</evidence>
<dbReference type="InterPro" id="IPR002328">
    <property type="entry name" value="ADH_Zn_CS"/>
</dbReference>
<gene>
    <name evidence="10" type="ORF">SK069_12045</name>
</gene>
<keyword evidence="11" id="KW-1185">Reference proteome</keyword>
<dbReference type="PANTHER" id="PTHR42813">
    <property type="entry name" value="ZINC-TYPE ALCOHOL DEHYDROGENASE-LIKE"/>
    <property type="match status" value="1"/>
</dbReference>
<feature type="domain" description="Alcohol dehydrogenase-like N-terminal" evidence="9">
    <location>
        <begin position="25"/>
        <end position="144"/>
    </location>
</feature>
<dbReference type="Gene3D" id="3.40.50.720">
    <property type="entry name" value="NAD(P)-binding Rossmann-like Domain"/>
    <property type="match status" value="1"/>
</dbReference>
<dbReference type="CDD" id="cd08282">
    <property type="entry name" value="PFDH_like"/>
    <property type="match status" value="1"/>
</dbReference>
<reference evidence="10 11" key="1">
    <citation type="submission" date="2023-11" db="EMBL/GenBank/DDBJ databases">
        <authorList>
            <person name="Xu M."/>
            <person name="Jiang T."/>
        </authorList>
    </citation>
    <scope>NUCLEOTIDE SEQUENCE [LARGE SCALE GENOMIC DNA]</scope>
    <source>
        <strain evidence="10 11">SD</strain>
    </source>
</reference>
<keyword evidence="4 7" id="KW-0862">Zinc</keyword>
<dbReference type="InterPro" id="IPR013149">
    <property type="entry name" value="ADH-like_C"/>
</dbReference>
<organism evidence="10 11">
    <name type="scientific">Patulibacter brassicae</name>
    <dbReference type="NCBI Taxonomy" id="1705717"/>
    <lineage>
        <taxon>Bacteria</taxon>
        <taxon>Bacillati</taxon>
        <taxon>Actinomycetota</taxon>
        <taxon>Thermoleophilia</taxon>
        <taxon>Solirubrobacterales</taxon>
        <taxon>Patulibacteraceae</taxon>
        <taxon>Patulibacter</taxon>
    </lineage>
</organism>
<feature type="domain" description="Alcohol dehydrogenase-like C-terminal" evidence="8">
    <location>
        <begin position="186"/>
        <end position="291"/>
    </location>
</feature>
<evidence type="ECO:0000256" key="2">
    <source>
        <dbReference type="ARBA" id="ARBA00008072"/>
    </source>
</evidence>
<keyword evidence="6" id="KW-0520">NAD</keyword>
<dbReference type="RefSeq" id="WP_319954485.1">
    <property type="nucleotide sequence ID" value="NZ_JAXAVX010000005.1"/>
</dbReference>
<proteinExistence type="inferred from homology"/>
<dbReference type="Pfam" id="PF08240">
    <property type="entry name" value="ADH_N"/>
    <property type="match status" value="1"/>
</dbReference>
<dbReference type="InterPro" id="IPR013154">
    <property type="entry name" value="ADH-like_N"/>
</dbReference>